<sequence length="281" mass="32171">MAPFHPWLKAKYWARRLMRWGRPDPDNPQSFTMQEWKDLGVAAEEVAQLMDHGYVSVAFNSLTMAQVQFYFGIPREPLPMILPPLDTPIPDALLREISMIAIDTERAGDNEARSRAMLNAIFMGALRYRRPLAPIGARRMRLGFETPLSTIFKEAPRVVISGQSDYSIFYDEHDDVAKQVIIIEAKKLGSGQAGLPQLLGYLGSVQFSRRSDGRAKAPLFGVLTDSEEFVFIVLHENMKYSKKTFHWKEGDAQRIWSLLVYMIKTMEIRSREPSDEDQMLQ</sequence>
<evidence type="ECO:0000313" key="1">
    <source>
        <dbReference type="EMBL" id="RAK81777.1"/>
    </source>
</evidence>
<keyword evidence="2" id="KW-1185">Reference proteome</keyword>
<accession>A0A8G1RZR7</accession>
<proteinExistence type="predicted"/>
<dbReference type="RefSeq" id="XP_040805787.1">
    <property type="nucleotide sequence ID" value="XM_040948241.1"/>
</dbReference>
<name>A0A8G1RZR7_9EURO</name>
<protein>
    <submittedName>
        <fullName evidence="1">Uncharacterized protein</fullName>
    </submittedName>
</protein>
<dbReference type="Proteomes" id="UP000249789">
    <property type="component" value="Unassembled WGS sequence"/>
</dbReference>
<dbReference type="EMBL" id="KZ824624">
    <property type="protein sequence ID" value="RAK81777.1"/>
    <property type="molecule type" value="Genomic_DNA"/>
</dbReference>
<dbReference type="GeneID" id="63865574"/>
<organism evidence="1 2">
    <name type="scientific">Aspergillus fijiensis CBS 313.89</name>
    <dbReference type="NCBI Taxonomy" id="1448319"/>
    <lineage>
        <taxon>Eukaryota</taxon>
        <taxon>Fungi</taxon>
        <taxon>Dikarya</taxon>
        <taxon>Ascomycota</taxon>
        <taxon>Pezizomycotina</taxon>
        <taxon>Eurotiomycetes</taxon>
        <taxon>Eurotiomycetidae</taxon>
        <taxon>Eurotiales</taxon>
        <taxon>Aspergillaceae</taxon>
        <taxon>Aspergillus</taxon>
    </lineage>
</organism>
<dbReference type="AlphaFoldDB" id="A0A8G1RZR7"/>
<dbReference type="VEuPathDB" id="FungiDB:BO72DRAFT_492006"/>
<evidence type="ECO:0000313" key="2">
    <source>
        <dbReference type="Proteomes" id="UP000249789"/>
    </source>
</evidence>
<dbReference type="OrthoDB" id="2103397at2759"/>
<reference evidence="1 2" key="1">
    <citation type="submission" date="2018-02" db="EMBL/GenBank/DDBJ databases">
        <title>The genomes of Aspergillus section Nigri reveals drivers in fungal speciation.</title>
        <authorList>
            <consortium name="DOE Joint Genome Institute"/>
            <person name="Vesth T.C."/>
            <person name="Nybo J."/>
            <person name="Theobald S."/>
            <person name="Brandl J."/>
            <person name="Frisvad J.C."/>
            <person name="Nielsen K.F."/>
            <person name="Lyhne E.K."/>
            <person name="Kogle M.E."/>
            <person name="Kuo A."/>
            <person name="Riley R."/>
            <person name="Clum A."/>
            <person name="Nolan M."/>
            <person name="Lipzen A."/>
            <person name="Salamov A."/>
            <person name="Henrissat B."/>
            <person name="Wiebenga A."/>
            <person name="De vries R.P."/>
            <person name="Grigoriev I.V."/>
            <person name="Mortensen U.H."/>
            <person name="Andersen M.R."/>
            <person name="Baker S.E."/>
        </authorList>
    </citation>
    <scope>NUCLEOTIDE SEQUENCE [LARGE SCALE GENOMIC DNA]</scope>
    <source>
        <strain evidence="1 2">CBS 313.89</strain>
    </source>
</reference>
<gene>
    <name evidence="1" type="ORF">BO72DRAFT_492006</name>
</gene>